<dbReference type="EMBL" id="UINC01001604">
    <property type="protein sequence ID" value="SUZ84730.1"/>
    <property type="molecule type" value="Genomic_DNA"/>
</dbReference>
<dbReference type="GO" id="GO:0046872">
    <property type="term" value="F:metal ion binding"/>
    <property type="evidence" value="ECO:0007669"/>
    <property type="project" value="InterPro"/>
</dbReference>
<dbReference type="Pfam" id="PF11716">
    <property type="entry name" value="MDMPI_N"/>
    <property type="match status" value="1"/>
</dbReference>
<dbReference type="Pfam" id="PF02036">
    <property type="entry name" value="SCP2"/>
    <property type="match status" value="1"/>
</dbReference>
<dbReference type="Gene3D" id="1.20.120.450">
    <property type="entry name" value="dinb family like domain"/>
    <property type="match status" value="1"/>
</dbReference>
<evidence type="ECO:0000259" key="2">
    <source>
        <dbReference type="Pfam" id="PF11716"/>
    </source>
</evidence>
<dbReference type="InterPro" id="IPR017517">
    <property type="entry name" value="Maleyloyr_isom"/>
</dbReference>
<evidence type="ECO:0008006" key="4">
    <source>
        <dbReference type="Google" id="ProtNLM"/>
    </source>
</evidence>
<dbReference type="SUPFAM" id="SSF109854">
    <property type="entry name" value="DinB/YfiT-like putative metalloenzymes"/>
    <property type="match status" value="1"/>
</dbReference>
<dbReference type="SUPFAM" id="SSF55718">
    <property type="entry name" value="SCP-like"/>
    <property type="match status" value="1"/>
</dbReference>
<protein>
    <recommendedName>
        <fullName evidence="4">Mycothiol-dependent maleylpyruvate isomerase metal-binding domain-containing protein</fullName>
    </recommendedName>
</protein>
<dbReference type="InterPro" id="IPR003033">
    <property type="entry name" value="SCP2_sterol-bd_dom"/>
</dbReference>
<dbReference type="InterPro" id="IPR024344">
    <property type="entry name" value="MDMPI_metal-binding"/>
</dbReference>
<reference evidence="3" key="1">
    <citation type="submission" date="2018-05" db="EMBL/GenBank/DDBJ databases">
        <authorList>
            <person name="Lanie J.A."/>
            <person name="Ng W.-L."/>
            <person name="Kazmierczak K.M."/>
            <person name="Andrzejewski T.M."/>
            <person name="Davidsen T.M."/>
            <person name="Wayne K.J."/>
            <person name="Tettelin H."/>
            <person name="Glass J.I."/>
            <person name="Rusch D."/>
            <person name="Podicherti R."/>
            <person name="Tsui H.-C.T."/>
            <person name="Winkler M.E."/>
        </authorList>
    </citation>
    <scope>NUCLEOTIDE SEQUENCE</scope>
</reference>
<dbReference type="AlphaFoldDB" id="A0A381QZW1"/>
<feature type="domain" description="Mycothiol-dependent maleylpyruvate isomerase metal-binding" evidence="2">
    <location>
        <begin position="12"/>
        <end position="148"/>
    </location>
</feature>
<accession>A0A381QZW1</accession>
<organism evidence="3">
    <name type="scientific">marine metagenome</name>
    <dbReference type="NCBI Taxonomy" id="408172"/>
    <lineage>
        <taxon>unclassified sequences</taxon>
        <taxon>metagenomes</taxon>
        <taxon>ecological metagenomes</taxon>
    </lineage>
</organism>
<evidence type="ECO:0000259" key="1">
    <source>
        <dbReference type="Pfam" id="PF02036"/>
    </source>
</evidence>
<dbReference type="InterPro" id="IPR036527">
    <property type="entry name" value="SCP2_sterol-bd_dom_sf"/>
</dbReference>
<gene>
    <name evidence="3" type="ORF">METZ01_LOCUS37584</name>
</gene>
<feature type="domain" description="SCP2" evidence="1">
    <location>
        <begin position="181"/>
        <end position="260"/>
    </location>
</feature>
<evidence type="ECO:0000313" key="3">
    <source>
        <dbReference type="EMBL" id="SUZ84730.1"/>
    </source>
</evidence>
<dbReference type="NCBIfam" id="TIGR03083">
    <property type="entry name" value="maleylpyruvate isomerase family mycothiol-dependent enzyme"/>
    <property type="match status" value="1"/>
</dbReference>
<dbReference type="Gene3D" id="3.30.1050.10">
    <property type="entry name" value="SCP2 sterol-binding domain"/>
    <property type="match status" value="1"/>
</dbReference>
<name>A0A381QZW1_9ZZZZ</name>
<dbReference type="InterPro" id="IPR034660">
    <property type="entry name" value="DinB/YfiT-like"/>
</dbReference>
<sequence length="270" mass="29234">MSNQQVVDLMEHVWNSIDSLCSPLTEAQWKSPTDCPGWSVQDQVSHLVGAESGILGEPRPDHTPQDTAHVKNDVGQSNEVVVDFRRPWSGQKVLDEFRELTSRRLTYLRGLSDDQFATEMQTPIGPGTVTEFVRIRIMDAWVHEQDIRRALAVPGELESAVAAHAVGRVARALPFVAARKAQAPDGATVVFDITGPAGQVVPVAIEEGRGSQLDSEPESPTVRITTDVETFACLGCGRWDPAEALSSGKVTVAGDTALGVTIVNQMNIMI</sequence>
<proteinExistence type="predicted"/>